<dbReference type="OrthoDB" id="5275938at2759"/>
<accession>A0A136JJB6</accession>
<evidence type="ECO:0000313" key="2">
    <source>
        <dbReference type="EMBL" id="KXJ97249.1"/>
    </source>
</evidence>
<evidence type="ECO:0000256" key="1">
    <source>
        <dbReference type="SAM" id="MobiDB-lite"/>
    </source>
</evidence>
<reference evidence="3" key="1">
    <citation type="submission" date="2016-02" db="EMBL/GenBank/DDBJ databases">
        <title>Draft genome sequence of Microdochium bolleyi, a fungal endophyte of beachgrass.</title>
        <authorList>
            <consortium name="DOE Joint Genome Institute"/>
            <person name="David A.S."/>
            <person name="May G."/>
            <person name="Haridas S."/>
            <person name="Lim J."/>
            <person name="Wang M."/>
            <person name="Labutti K."/>
            <person name="Lipzen A."/>
            <person name="Barry K."/>
            <person name="Grigoriev I.V."/>
        </authorList>
    </citation>
    <scope>NUCLEOTIDE SEQUENCE [LARGE SCALE GENOMIC DNA]</scope>
    <source>
        <strain evidence="3">J235TASD1</strain>
    </source>
</reference>
<keyword evidence="3" id="KW-1185">Reference proteome</keyword>
<name>A0A136JJB6_9PEZI</name>
<dbReference type="InParanoid" id="A0A136JJB6"/>
<feature type="region of interest" description="Disordered" evidence="1">
    <location>
        <begin position="1"/>
        <end position="41"/>
    </location>
</feature>
<gene>
    <name evidence="2" type="ORF">Micbo1qcDRAFT_199963</name>
</gene>
<evidence type="ECO:0008006" key="4">
    <source>
        <dbReference type="Google" id="ProtNLM"/>
    </source>
</evidence>
<dbReference type="AlphaFoldDB" id="A0A136JJB6"/>
<dbReference type="Proteomes" id="UP000070501">
    <property type="component" value="Unassembled WGS sequence"/>
</dbReference>
<sequence length="450" mass="48382">MTAAKHSTANGVSSAGSNKFSSKAASTVDGEPSGASLALSDIMANETPNQASPNKTDGEASDASPVVMRADTIKITVSGTTIEGSGPALMLASPVWDEKLRALGLGVSATDQITLPLDGDVKSADILMSIVHYRFGNIPHMLTLSELYQLCLMLAQYRCAHLVLPWARGWIGHFRNDAPGREDAHKALWIAYTLGEEAWYKRLLKSMILTFRLDEGGNLANRTGVKLLDMILPTQLFDIISETRIILLETIFKGVADSLKNTTAATVCRVGKDTEHCKAIMLGSAMPQLTRDGLFFPSPKAEEYKASVQDLVDTIKAVKSLTFVSQNSAPHQSHAGCSLGLASLVDGVLEGMPLMVTDEHKGHLLAQRLLSGITSVAETYKAGEPESELEDQKLVQDAIVMKPTDLSPSTPKTTQELPLKYGEKDTVANGVTDDFGWSQGGEEAKVANLW</sequence>
<dbReference type="EMBL" id="KQ964245">
    <property type="protein sequence ID" value="KXJ97249.1"/>
    <property type="molecule type" value="Genomic_DNA"/>
</dbReference>
<feature type="compositionally biased region" description="Polar residues" evidence="1">
    <location>
        <begin position="1"/>
        <end position="25"/>
    </location>
</feature>
<evidence type="ECO:0000313" key="3">
    <source>
        <dbReference type="Proteomes" id="UP000070501"/>
    </source>
</evidence>
<proteinExistence type="predicted"/>
<dbReference type="STRING" id="196109.A0A136JJB6"/>
<organism evidence="2 3">
    <name type="scientific">Microdochium bolleyi</name>
    <dbReference type="NCBI Taxonomy" id="196109"/>
    <lineage>
        <taxon>Eukaryota</taxon>
        <taxon>Fungi</taxon>
        <taxon>Dikarya</taxon>
        <taxon>Ascomycota</taxon>
        <taxon>Pezizomycotina</taxon>
        <taxon>Sordariomycetes</taxon>
        <taxon>Xylariomycetidae</taxon>
        <taxon>Xylariales</taxon>
        <taxon>Microdochiaceae</taxon>
        <taxon>Microdochium</taxon>
    </lineage>
</organism>
<protein>
    <recommendedName>
        <fullName evidence="4">BTB domain-containing protein</fullName>
    </recommendedName>
</protein>